<dbReference type="RefSeq" id="WP_076724132.1">
    <property type="nucleotide sequence ID" value="NZ_JABWTC010000007.1"/>
</dbReference>
<protein>
    <submittedName>
        <fullName evidence="1">AraC family transcriptional regulator</fullName>
    </submittedName>
</protein>
<gene>
    <name evidence="1" type="ORF">BTO32_08205</name>
</gene>
<dbReference type="STRING" id="135739.BTO32_08205"/>
<accession>A0A1V2DU92</accession>
<comment type="caution">
    <text evidence="1">The sequence shown here is derived from an EMBL/GenBank/DDBJ whole genome shotgun (WGS) entry which is preliminary data.</text>
</comment>
<dbReference type="EMBL" id="MSCW01000005">
    <property type="protein sequence ID" value="ONF44253.1"/>
    <property type="molecule type" value="Genomic_DNA"/>
</dbReference>
<reference evidence="1 2" key="1">
    <citation type="submission" date="2016-12" db="EMBL/GenBank/DDBJ databases">
        <title>Marinobacter lutaoensis whole genome sequencing.</title>
        <authorList>
            <person name="Verma A."/>
            <person name="Krishnamurthi S."/>
        </authorList>
    </citation>
    <scope>NUCLEOTIDE SEQUENCE [LARGE SCALE GENOMIC DNA]</scope>
    <source>
        <strain evidence="1 2">T5054</strain>
    </source>
</reference>
<name>A0A1V2DU92_9GAMM</name>
<proteinExistence type="predicted"/>
<sequence>MYGLHSTTRCRRGPWWFAWAAATLISHTGVAASLDDDIESLSAQVNEHLASVRSLERQLLYPTHTRLSVFLSLAERETLDLDAIELFLDDQPVASHLYQNRERSALEAGGVQELYIGNLATGQHRLKAVITARAADKSFVRREAVRSFIKPPGALVVELTVAAPAPDYQPRVTFTEWK</sequence>
<organism evidence="1 2">
    <name type="scientific">Marinobacter lutaoensis</name>
    <dbReference type="NCBI Taxonomy" id="135739"/>
    <lineage>
        <taxon>Bacteria</taxon>
        <taxon>Pseudomonadati</taxon>
        <taxon>Pseudomonadota</taxon>
        <taxon>Gammaproteobacteria</taxon>
        <taxon>Pseudomonadales</taxon>
        <taxon>Marinobacteraceae</taxon>
        <taxon>Marinobacter</taxon>
    </lineage>
</organism>
<evidence type="ECO:0000313" key="2">
    <source>
        <dbReference type="Proteomes" id="UP000189339"/>
    </source>
</evidence>
<evidence type="ECO:0000313" key="1">
    <source>
        <dbReference type="EMBL" id="ONF44253.1"/>
    </source>
</evidence>
<dbReference type="Proteomes" id="UP000189339">
    <property type="component" value="Unassembled WGS sequence"/>
</dbReference>
<keyword evidence="2" id="KW-1185">Reference proteome</keyword>
<dbReference type="AlphaFoldDB" id="A0A1V2DU92"/>